<dbReference type="InterPro" id="IPR029058">
    <property type="entry name" value="AB_hydrolase_fold"/>
</dbReference>
<accession>A0AAD9FPQ5</accession>
<dbReference type="Gene3D" id="3.40.50.1820">
    <property type="entry name" value="alpha/beta hydrolase"/>
    <property type="match status" value="1"/>
</dbReference>
<evidence type="ECO:0000313" key="6">
    <source>
        <dbReference type="Proteomes" id="UP001182556"/>
    </source>
</evidence>
<evidence type="ECO:0000256" key="2">
    <source>
        <dbReference type="ARBA" id="ARBA00022801"/>
    </source>
</evidence>
<comment type="caution">
    <text evidence="5">The sequence shown here is derived from an EMBL/GenBank/DDBJ whole genome shotgun (WGS) entry which is preliminary data.</text>
</comment>
<proteinExistence type="inferred from homology"/>
<comment type="similarity">
    <text evidence="1">Belongs to the type-B carboxylesterase/lipase family.</text>
</comment>
<dbReference type="Pfam" id="PF00135">
    <property type="entry name" value="COesterase"/>
    <property type="match status" value="1"/>
</dbReference>
<keyword evidence="2" id="KW-0378">Hydrolase</keyword>
<sequence length="172" mass="18929">MSTEFRGRSQGGEASEAGGYKGDRLQRRDNPRPKMSRLSYRIHPITTCVLMLFTLQAITSSGRSIHEQGPPYAEIANGRINGKYLSAFHQDAFIPFAIPRTPSNDLRFRDPVCYNETFPDSGYDALTYSKSCPQYGPFAVGVAAPEHQSEDCLSLNVVGPSGQLKDLPVLGE</sequence>
<feature type="domain" description="Carboxylesterase type B" evidence="4">
    <location>
        <begin position="72"/>
        <end position="170"/>
    </location>
</feature>
<dbReference type="PANTHER" id="PTHR43918:SF4">
    <property type="entry name" value="CARBOXYLIC ESTER HYDROLASE"/>
    <property type="match status" value="1"/>
</dbReference>
<dbReference type="SUPFAM" id="SSF53474">
    <property type="entry name" value="alpha/beta-Hydrolases"/>
    <property type="match status" value="1"/>
</dbReference>
<dbReference type="GO" id="GO:0019695">
    <property type="term" value="P:choline metabolic process"/>
    <property type="evidence" value="ECO:0007669"/>
    <property type="project" value="TreeGrafter"/>
</dbReference>
<evidence type="ECO:0000256" key="1">
    <source>
        <dbReference type="ARBA" id="ARBA00005964"/>
    </source>
</evidence>
<dbReference type="GO" id="GO:0005615">
    <property type="term" value="C:extracellular space"/>
    <property type="evidence" value="ECO:0007669"/>
    <property type="project" value="TreeGrafter"/>
</dbReference>
<dbReference type="EMBL" id="JAODAN010000013">
    <property type="protein sequence ID" value="KAK1920742.1"/>
    <property type="molecule type" value="Genomic_DNA"/>
</dbReference>
<dbReference type="AlphaFoldDB" id="A0AAD9FPQ5"/>
<dbReference type="PANTHER" id="PTHR43918">
    <property type="entry name" value="ACETYLCHOLINESTERASE"/>
    <property type="match status" value="1"/>
</dbReference>
<evidence type="ECO:0000313" key="5">
    <source>
        <dbReference type="EMBL" id="KAK1920742.1"/>
    </source>
</evidence>
<dbReference type="GO" id="GO:0005886">
    <property type="term" value="C:plasma membrane"/>
    <property type="evidence" value="ECO:0007669"/>
    <property type="project" value="TreeGrafter"/>
</dbReference>
<feature type="region of interest" description="Disordered" evidence="3">
    <location>
        <begin position="1"/>
        <end position="37"/>
    </location>
</feature>
<evidence type="ECO:0000256" key="3">
    <source>
        <dbReference type="SAM" id="MobiDB-lite"/>
    </source>
</evidence>
<feature type="compositionally biased region" description="Basic and acidic residues" evidence="3">
    <location>
        <begin position="21"/>
        <end position="32"/>
    </location>
</feature>
<dbReference type="GO" id="GO:0006581">
    <property type="term" value="P:acetylcholine catabolic process"/>
    <property type="evidence" value="ECO:0007669"/>
    <property type="project" value="TreeGrafter"/>
</dbReference>
<keyword evidence="6" id="KW-1185">Reference proteome</keyword>
<organism evidence="5 6">
    <name type="scientific">Papiliotrema laurentii</name>
    <name type="common">Cryptococcus laurentii</name>
    <dbReference type="NCBI Taxonomy" id="5418"/>
    <lineage>
        <taxon>Eukaryota</taxon>
        <taxon>Fungi</taxon>
        <taxon>Dikarya</taxon>
        <taxon>Basidiomycota</taxon>
        <taxon>Agaricomycotina</taxon>
        <taxon>Tremellomycetes</taxon>
        <taxon>Tremellales</taxon>
        <taxon>Rhynchogastremaceae</taxon>
        <taxon>Papiliotrema</taxon>
    </lineage>
</organism>
<gene>
    <name evidence="5" type="ORF">DB88DRAFT_128555</name>
</gene>
<evidence type="ECO:0000259" key="4">
    <source>
        <dbReference type="Pfam" id="PF00135"/>
    </source>
</evidence>
<reference evidence="5" key="1">
    <citation type="submission" date="2023-02" db="EMBL/GenBank/DDBJ databases">
        <title>Identification and recombinant expression of a fungal hydrolase from Papiliotrema laurentii that hydrolyzes apple cutin and clears colloidal polyester polyurethane.</title>
        <authorList>
            <consortium name="DOE Joint Genome Institute"/>
            <person name="Roman V.A."/>
            <person name="Bojanowski C."/>
            <person name="Crable B.R."/>
            <person name="Wagner D.N."/>
            <person name="Hung C.S."/>
            <person name="Nadeau L.J."/>
            <person name="Schratz L."/>
            <person name="Haridas S."/>
            <person name="Pangilinan J."/>
            <person name="Lipzen A."/>
            <person name="Na H."/>
            <person name="Yan M."/>
            <person name="Ng V."/>
            <person name="Grigoriev I.V."/>
            <person name="Spatafora J.W."/>
            <person name="Barlow D."/>
            <person name="Biffinger J."/>
            <person name="Kelley-Loughnane N."/>
            <person name="Varaljay V.A."/>
            <person name="Crookes-Goodson W.J."/>
        </authorList>
    </citation>
    <scope>NUCLEOTIDE SEQUENCE</scope>
    <source>
        <strain evidence="5">5307AH</strain>
    </source>
</reference>
<dbReference type="GO" id="GO:0003990">
    <property type="term" value="F:acetylcholinesterase activity"/>
    <property type="evidence" value="ECO:0007669"/>
    <property type="project" value="TreeGrafter"/>
</dbReference>
<dbReference type="InterPro" id="IPR002018">
    <property type="entry name" value="CarbesteraseB"/>
</dbReference>
<name>A0AAD9FPQ5_PAPLA</name>
<dbReference type="InterPro" id="IPR050654">
    <property type="entry name" value="AChE-related_enzymes"/>
</dbReference>
<protein>
    <recommendedName>
        <fullName evidence="4">Carboxylesterase type B domain-containing protein</fullName>
    </recommendedName>
</protein>
<dbReference type="Proteomes" id="UP001182556">
    <property type="component" value="Unassembled WGS sequence"/>
</dbReference>